<feature type="transmembrane region" description="Helical" evidence="13">
    <location>
        <begin position="57"/>
        <end position="76"/>
    </location>
</feature>
<keyword evidence="13" id="KW-0812">Transmembrane</keyword>
<dbReference type="Pfam" id="PF00899">
    <property type="entry name" value="ThiF"/>
    <property type="match status" value="1"/>
</dbReference>
<feature type="domain" description="THIF-type NAD/FAD binding fold" evidence="14">
    <location>
        <begin position="106"/>
        <end position="341"/>
    </location>
</feature>
<keyword evidence="3" id="KW-0547">Nucleotide-binding</keyword>
<proteinExistence type="inferred from homology"/>
<dbReference type="FunFam" id="3.40.50.720:FF:000033">
    <property type="entry name" value="Adenylyltransferase and sulfurtransferase MOCS3"/>
    <property type="match status" value="1"/>
</dbReference>
<keyword evidence="16" id="KW-1185">Reference proteome</keyword>
<accession>A0A0X3TRK6</accession>
<evidence type="ECO:0000259" key="14">
    <source>
        <dbReference type="Pfam" id="PF00899"/>
    </source>
</evidence>
<dbReference type="RefSeq" id="WP_068338208.1">
    <property type="nucleotide sequence ID" value="NZ_LQBP01000007.1"/>
</dbReference>
<dbReference type="AlphaFoldDB" id="A0A0X3TRK6"/>
<comment type="catalytic activity">
    <reaction evidence="5">
        <text>[molybdopterin-synthase sulfur-carrier protein]-C-terminal Gly-Gly + ATP + H(+) = [molybdopterin-synthase sulfur-carrier protein]-C-terminal Gly-Gly-AMP + diphosphate</text>
        <dbReference type="Rhea" id="RHEA:43616"/>
        <dbReference type="Rhea" id="RHEA-COMP:12159"/>
        <dbReference type="Rhea" id="RHEA-COMP:12202"/>
        <dbReference type="ChEBI" id="CHEBI:15378"/>
        <dbReference type="ChEBI" id="CHEBI:30616"/>
        <dbReference type="ChEBI" id="CHEBI:33019"/>
        <dbReference type="ChEBI" id="CHEBI:90618"/>
        <dbReference type="ChEBI" id="CHEBI:90778"/>
        <dbReference type="EC" id="2.7.7.80"/>
    </reaction>
</comment>
<evidence type="ECO:0000256" key="8">
    <source>
        <dbReference type="ARBA" id="ARBA00066884"/>
    </source>
</evidence>
<evidence type="ECO:0000256" key="6">
    <source>
        <dbReference type="ARBA" id="ARBA00055169"/>
    </source>
</evidence>
<evidence type="ECO:0000313" key="16">
    <source>
        <dbReference type="Proteomes" id="UP000053690"/>
    </source>
</evidence>
<keyword evidence="4" id="KW-0067">ATP-binding</keyword>
<dbReference type="GO" id="GO:0005829">
    <property type="term" value="C:cytosol"/>
    <property type="evidence" value="ECO:0007669"/>
    <property type="project" value="TreeGrafter"/>
</dbReference>
<dbReference type="GO" id="GO:0061605">
    <property type="term" value="F:molybdopterin-synthase adenylyltransferase activity"/>
    <property type="evidence" value="ECO:0007669"/>
    <property type="project" value="UniProtKB-EC"/>
</dbReference>
<sequence length="355" mass="37402">MLLVLILAAALWGIGYLAGVSRTARMTSVAVLLVGVVLAQLVLPVSHPLRAATGGSAAPWLLLGGAALLILLYRQLLRALRNRAAPTSEQSITPSGQFSETELERYARHIVLRELGGPGQKQMKQARVLVIGAGGLGAPALQYLAAAGVGTIGVIDDDEVENANLQRQVIHRDADIGMPKVFSAQQAMLAQNPKVTVLPYNRRLTDEIASDLFADFDVILDGTDNFETRYLANRTAVALGKPLISGALSQWEGQLSVFDPANEAPCYQCIFPEAPAPGLAPSCAEAGVIGPLPGVVGSMMAVEAIKVITGAGQALRGEMLIYDALYGESRKISLSRRADCPICAGSEDRAQTPGA</sequence>
<dbReference type="PANTHER" id="PTHR10953:SF102">
    <property type="entry name" value="ADENYLYLTRANSFERASE AND SULFURTRANSFERASE MOCS3"/>
    <property type="match status" value="1"/>
</dbReference>
<evidence type="ECO:0000256" key="11">
    <source>
        <dbReference type="ARBA" id="ARBA00075328"/>
    </source>
</evidence>
<dbReference type="SUPFAM" id="SSF69572">
    <property type="entry name" value="Activating enzymes of the ubiquitin-like proteins"/>
    <property type="match status" value="1"/>
</dbReference>
<keyword evidence="13" id="KW-0472">Membrane</keyword>
<comment type="subunit">
    <text evidence="7">Homodimer. Forms a stable heterotetrameric complex of 2 MoeB and 2 MoaD during adenylation of MoaD.</text>
</comment>
<dbReference type="STRING" id="1685378.AVO44_14520"/>
<dbReference type="NCBIfam" id="NF004281">
    <property type="entry name" value="PRK05690.1"/>
    <property type="match status" value="1"/>
</dbReference>
<evidence type="ECO:0000256" key="4">
    <source>
        <dbReference type="ARBA" id="ARBA00022840"/>
    </source>
</evidence>
<reference evidence="16" key="1">
    <citation type="submission" date="2015-12" db="EMBL/GenBank/DDBJ databases">
        <authorList>
            <person name="Zhang G."/>
            <person name="Stingl U."/>
        </authorList>
    </citation>
    <scope>NUCLEOTIDE SEQUENCE [LARGE SCALE GENOMIC DNA]</scope>
    <source>
        <strain evidence="16">ZGT108</strain>
    </source>
</reference>
<comment type="similarity">
    <text evidence="1">Belongs to the HesA/MoeB/ThiF family.</text>
</comment>
<evidence type="ECO:0000256" key="13">
    <source>
        <dbReference type="SAM" id="Phobius"/>
    </source>
</evidence>
<evidence type="ECO:0000256" key="3">
    <source>
        <dbReference type="ARBA" id="ARBA00022741"/>
    </source>
</evidence>
<dbReference type="OrthoDB" id="9804286at2"/>
<evidence type="ECO:0000256" key="10">
    <source>
        <dbReference type="ARBA" id="ARBA00075110"/>
    </source>
</evidence>
<dbReference type="InterPro" id="IPR035985">
    <property type="entry name" value="Ubiquitin-activating_enz"/>
</dbReference>
<evidence type="ECO:0000256" key="2">
    <source>
        <dbReference type="ARBA" id="ARBA00022679"/>
    </source>
</evidence>
<protein>
    <recommendedName>
        <fullName evidence="9">Molybdopterin-synthase adenylyltransferase</fullName>
        <ecNumber evidence="8">2.7.7.80</ecNumber>
    </recommendedName>
    <alternativeName>
        <fullName evidence="12">MoaD protein adenylase</fullName>
    </alternativeName>
    <alternativeName>
        <fullName evidence="10">Molybdopterin-converting factor subunit 1 adenylase</fullName>
    </alternativeName>
    <alternativeName>
        <fullName evidence="11">Sulfur carrier protein MoaD adenylyltransferase</fullName>
    </alternativeName>
</protein>
<dbReference type="EMBL" id="LQBP01000007">
    <property type="protein sequence ID" value="KUJ78362.1"/>
    <property type="molecule type" value="Genomic_DNA"/>
</dbReference>
<keyword evidence="2" id="KW-0808">Transferase</keyword>
<gene>
    <name evidence="15" type="ORF">AVO44_14520</name>
</gene>
<feature type="transmembrane region" description="Helical" evidence="13">
    <location>
        <begin position="27"/>
        <end position="45"/>
    </location>
</feature>
<dbReference type="GO" id="GO:0008146">
    <property type="term" value="F:sulfotransferase activity"/>
    <property type="evidence" value="ECO:0007669"/>
    <property type="project" value="TreeGrafter"/>
</dbReference>
<dbReference type="EC" id="2.7.7.80" evidence="8"/>
<dbReference type="Proteomes" id="UP000053690">
    <property type="component" value="Unassembled WGS sequence"/>
</dbReference>
<dbReference type="GO" id="GO:0005524">
    <property type="term" value="F:ATP binding"/>
    <property type="evidence" value="ECO:0007669"/>
    <property type="project" value="UniProtKB-KW"/>
</dbReference>
<dbReference type="CDD" id="cd00757">
    <property type="entry name" value="ThiF_MoeB_HesA_family"/>
    <property type="match status" value="1"/>
</dbReference>
<name>A0A0X3TRK6_9RHOB</name>
<evidence type="ECO:0000256" key="1">
    <source>
        <dbReference type="ARBA" id="ARBA00009919"/>
    </source>
</evidence>
<dbReference type="GO" id="GO:0004792">
    <property type="term" value="F:thiosulfate-cyanide sulfurtransferase activity"/>
    <property type="evidence" value="ECO:0007669"/>
    <property type="project" value="TreeGrafter"/>
</dbReference>
<evidence type="ECO:0000256" key="9">
    <source>
        <dbReference type="ARBA" id="ARBA00073635"/>
    </source>
</evidence>
<evidence type="ECO:0000256" key="5">
    <source>
        <dbReference type="ARBA" id="ARBA00052218"/>
    </source>
</evidence>
<evidence type="ECO:0000313" key="15">
    <source>
        <dbReference type="EMBL" id="KUJ78362.1"/>
    </source>
</evidence>
<organism evidence="15 16">
    <name type="scientific">Ruegeria profundi</name>
    <dbReference type="NCBI Taxonomy" id="1685378"/>
    <lineage>
        <taxon>Bacteria</taxon>
        <taxon>Pseudomonadati</taxon>
        <taxon>Pseudomonadota</taxon>
        <taxon>Alphaproteobacteria</taxon>
        <taxon>Rhodobacterales</taxon>
        <taxon>Roseobacteraceae</taxon>
        <taxon>Ruegeria</taxon>
    </lineage>
</organism>
<comment type="caution">
    <text evidence="15">The sequence shown here is derived from an EMBL/GenBank/DDBJ whole genome shotgun (WGS) entry which is preliminary data.</text>
</comment>
<dbReference type="InterPro" id="IPR045886">
    <property type="entry name" value="ThiF/MoeB/HesA"/>
</dbReference>
<comment type="function">
    <text evidence="6">Catalyzes the adenylation by ATP of the carboxyl group of the C-terminal glycine of sulfur carrier protein MoaD.</text>
</comment>
<dbReference type="InterPro" id="IPR000594">
    <property type="entry name" value="ThiF_NAD_FAD-bd"/>
</dbReference>
<dbReference type="Gene3D" id="3.40.50.720">
    <property type="entry name" value="NAD(P)-binding Rossmann-like Domain"/>
    <property type="match status" value="1"/>
</dbReference>
<keyword evidence="13" id="KW-1133">Transmembrane helix</keyword>
<dbReference type="GO" id="GO:0008641">
    <property type="term" value="F:ubiquitin-like modifier activating enzyme activity"/>
    <property type="evidence" value="ECO:0007669"/>
    <property type="project" value="InterPro"/>
</dbReference>
<evidence type="ECO:0000256" key="12">
    <source>
        <dbReference type="ARBA" id="ARBA00078531"/>
    </source>
</evidence>
<dbReference type="PANTHER" id="PTHR10953">
    <property type="entry name" value="UBIQUITIN-ACTIVATING ENZYME E1"/>
    <property type="match status" value="1"/>
</dbReference>
<evidence type="ECO:0000256" key="7">
    <source>
        <dbReference type="ARBA" id="ARBA00063809"/>
    </source>
</evidence>